<accession>A0A7W9QH31</accession>
<reference evidence="2 3" key="1">
    <citation type="submission" date="2020-08" db="EMBL/GenBank/DDBJ databases">
        <title>Genomic Encyclopedia of Type Strains, Phase III (KMG-III): the genomes of soil and plant-associated and newly described type strains.</title>
        <authorList>
            <person name="Whitman W."/>
        </authorList>
    </citation>
    <scope>NUCLEOTIDE SEQUENCE [LARGE SCALE GENOMIC DNA]</scope>
    <source>
        <strain evidence="2 3">CECT 8305</strain>
    </source>
</reference>
<evidence type="ECO:0000313" key="2">
    <source>
        <dbReference type="EMBL" id="MBB5940145.1"/>
    </source>
</evidence>
<feature type="compositionally biased region" description="Basic and acidic residues" evidence="1">
    <location>
        <begin position="171"/>
        <end position="183"/>
    </location>
</feature>
<organism evidence="2 3">
    <name type="scientific">Streptomyces zagrosensis</name>
    <dbReference type="NCBI Taxonomy" id="1042984"/>
    <lineage>
        <taxon>Bacteria</taxon>
        <taxon>Bacillati</taxon>
        <taxon>Actinomycetota</taxon>
        <taxon>Actinomycetes</taxon>
        <taxon>Kitasatosporales</taxon>
        <taxon>Streptomycetaceae</taxon>
        <taxon>Streptomyces</taxon>
    </lineage>
</organism>
<comment type="caution">
    <text evidence="2">The sequence shown here is derived from an EMBL/GenBank/DDBJ whole genome shotgun (WGS) entry which is preliminary data.</text>
</comment>
<evidence type="ECO:0000313" key="3">
    <source>
        <dbReference type="Proteomes" id="UP000588098"/>
    </source>
</evidence>
<gene>
    <name evidence="2" type="ORF">FHS42_007243</name>
</gene>
<sequence length="240" mass="27045">MRSISRDYDAVVAVGNKFYIFQDDEWFAYEPPTDNKPVTVTPKKINDGATWAMLKDLGYRNLDAVWTDDTTDYASQGNSLVRKKSSGNSELLNLLDTLKVQKPTPDQGKRAFDPELGLDTVTMRRTASNAYYYLFQDEEVCRVDANQKNKVTLDPKKIGVSGGDWVGLQEGKPKDDKQDDGRPKAVQWYKDIDAICETRANKVTSGYLVFKGDQVLELDKDGKKTAGPMPIMQKWPMKLG</sequence>
<evidence type="ECO:0000256" key="1">
    <source>
        <dbReference type="SAM" id="MobiDB-lite"/>
    </source>
</evidence>
<dbReference type="SUPFAM" id="SSF50923">
    <property type="entry name" value="Hemopexin-like domain"/>
    <property type="match status" value="1"/>
</dbReference>
<keyword evidence="3" id="KW-1185">Reference proteome</keyword>
<dbReference type="Gene3D" id="2.110.10.10">
    <property type="entry name" value="Hemopexin-like domain"/>
    <property type="match status" value="2"/>
</dbReference>
<protein>
    <submittedName>
        <fullName evidence="2">Uncharacterized protein</fullName>
    </submittedName>
</protein>
<name>A0A7W9QH31_9ACTN</name>
<dbReference type="EMBL" id="JACHJL010000035">
    <property type="protein sequence ID" value="MBB5940145.1"/>
    <property type="molecule type" value="Genomic_DNA"/>
</dbReference>
<dbReference type="InterPro" id="IPR036375">
    <property type="entry name" value="Hemopexin-like_dom_sf"/>
</dbReference>
<proteinExistence type="predicted"/>
<feature type="region of interest" description="Disordered" evidence="1">
    <location>
        <begin position="164"/>
        <end position="183"/>
    </location>
</feature>
<dbReference type="AlphaFoldDB" id="A0A7W9QH31"/>
<dbReference type="RefSeq" id="WP_184580055.1">
    <property type="nucleotide sequence ID" value="NZ_JACHJL010000035.1"/>
</dbReference>
<dbReference type="Proteomes" id="UP000588098">
    <property type="component" value="Unassembled WGS sequence"/>
</dbReference>